<dbReference type="Proteomes" id="UP000565579">
    <property type="component" value="Unassembled WGS sequence"/>
</dbReference>
<evidence type="ECO:0000313" key="3">
    <source>
        <dbReference type="Proteomes" id="UP000565579"/>
    </source>
</evidence>
<evidence type="ECO:0000256" key="1">
    <source>
        <dbReference type="SAM" id="MobiDB-lite"/>
    </source>
</evidence>
<reference evidence="2 3" key="1">
    <citation type="submission" date="2020-08" db="EMBL/GenBank/DDBJ databases">
        <title>Sequencing the genomes of 1000 actinobacteria strains.</title>
        <authorList>
            <person name="Klenk H.-P."/>
        </authorList>
    </citation>
    <scope>NUCLEOTIDE SEQUENCE [LARGE SCALE GENOMIC DNA]</scope>
    <source>
        <strain evidence="2 3">DSM 43768</strain>
    </source>
</reference>
<evidence type="ECO:0000313" key="2">
    <source>
        <dbReference type="EMBL" id="MBB6550882.1"/>
    </source>
</evidence>
<gene>
    <name evidence="2" type="ORF">HD593_005677</name>
</gene>
<dbReference type="AlphaFoldDB" id="A0A7X0NWJ5"/>
<sequence length="66" mass="6551">MAMADRVEVGDLGDAPVGGLGHGGELRAGDGVAVDASKVVARCMSLTEVIAARAADTASRKLNSSP</sequence>
<dbReference type="RefSeq" id="WP_185105075.1">
    <property type="nucleotide sequence ID" value="NZ_BAAAXY010000276.1"/>
</dbReference>
<comment type="caution">
    <text evidence="2">The sequence shown here is derived from an EMBL/GenBank/DDBJ whole genome shotgun (WGS) entry which is preliminary data.</text>
</comment>
<organism evidence="2 3">
    <name type="scientific">Nonomuraea rubra</name>
    <dbReference type="NCBI Taxonomy" id="46180"/>
    <lineage>
        <taxon>Bacteria</taxon>
        <taxon>Bacillati</taxon>
        <taxon>Actinomycetota</taxon>
        <taxon>Actinomycetes</taxon>
        <taxon>Streptosporangiales</taxon>
        <taxon>Streptosporangiaceae</taxon>
        <taxon>Nonomuraea</taxon>
    </lineage>
</organism>
<keyword evidence="3" id="KW-1185">Reference proteome</keyword>
<accession>A0A7X0NWJ5</accession>
<dbReference type="EMBL" id="JACHMI010000001">
    <property type="protein sequence ID" value="MBB6550882.1"/>
    <property type="molecule type" value="Genomic_DNA"/>
</dbReference>
<feature type="region of interest" description="Disordered" evidence="1">
    <location>
        <begin position="1"/>
        <end position="28"/>
    </location>
</feature>
<name>A0A7X0NWJ5_9ACTN</name>
<proteinExistence type="predicted"/>
<protein>
    <submittedName>
        <fullName evidence="2">Uncharacterized protein</fullName>
    </submittedName>
</protein>